<accession>A0A2S7WKX8</accession>
<keyword evidence="2 8" id="KW-0813">Transport</keyword>
<dbReference type="InterPro" id="IPR037066">
    <property type="entry name" value="Plug_dom_sf"/>
</dbReference>
<dbReference type="PANTHER" id="PTHR30442:SF0">
    <property type="entry name" value="FE(3+) DICITRATE TRANSPORT PROTEIN FECA"/>
    <property type="match status" value="1"/>
</dbReference>
<dbReference type="GO" id="GO:0009279">
    <property type="term" value="C:cell outer membrane"/>
    <property type="evidence" value="ECO:0007669"/>
    <property type="project" value="UniProtKB-SubCell"/>
</dbReference>
<dbReference type="PROSITE" id="PS52016">
    <property type="entry name" value="TONB_DEPENDENT_REC_3"/>
    <property type="match status" value="1"/>
</dbReference>
<comment type="similarity">
    <text evidence="8">Belongs to the TonB-dependent receptor family.</text>
</comment>
<keyword evidence="4 8" id="KW-0812">Transmembrane</keyword>
<dbReference type="Gene3D" id="2.40.170.20">
    <property type="entry name" value="TonB-dependent receptor, beta-barrel domain"/>
    <property type="match status" value="1"/>
</dbReference>
<dbReference type="Gene3D" id="2.170.130.10">
    <property type="entry name" value="TonB-dependent receptor, plug domain"/>
    <property type="match status" value="1"/>
</dbReference>
<evidence type="ECO:0000313" key="10">
    <source>
        <dbReference type="EMBL" id="PQJ78260.1"/>
    </source>
</evidence>
<evidence type="ECO:0000256" key="2">
    <source>
        <dbReference type="ARBA" id="ARBA00022448"/>
    </source>
</evidence>
<evidence type="ECO:0000256" key="6">
    <source>
        <dbReference type="ARBA" id="ARBA00023136"/>
    </source>
</evidence>
<name>A0A2S7WKX8_9FLAO</name>
<evidence type="ECO:0000256" key="8">
    <source>
        <dbReference type="PROSITE-ProRule" id="PRU01360"/>
    </source>
</evidence>
<dbReference type="SUPFAM" id="SSF56935">
    <property type="entry name" value="Porins"/>
    <property type="match status" value="1"/>
</dbReference>
<evidence type="ECO:0000256" key="7">
    <source>
        <dbReference type="ARBA" id="ARBA00023237"/>
    </source>
</evidence>
<evidence type="ECO:0000256" key="4">
    <source>
        <dbReference type="ARBA" id="ARBA00022692"/>
    </source>
</evidence>
<keyword evidence="11" id="KW-1185">Reference proteome</keyword>
<dbReference type="OrthoDB" id="9758472at2"/>
<reference evidence="10 11" key="1">
    <citation type="submission" date="2016-12" db="EMBL/GenBank/DDBJ databases">
        <title>Trade-off between light-utilization and light-protection in marine flavobacteria.</title>
        <authorList>
            <person name="Kumagai Y."/>
            <person name="Yoshizawa S."/>
            <person name="Kogure K."/>
            <person name="Iwasaki W."/>
        </authorList>
    </citation>
    <scope>NUCLEOTIDE SEQUENCE [LARGE SCALE GENOMIC DNA]</scope>
    <source>
        <strain evidence="10 11">NBRC 108759</strain>
    </source>
</reference>
<dbReference type="InterPro" id="IPR008969">
    <property type="entry name" value="CarboxyPept-like_regulatory"/>
</dbReference>
<protein>
    <submittedName>
        <fullName evidence="10">TonB-dependent receptor</fullName>
    </submittedName>
</protein>
<comment type="caution">
    <text evidence="10">The sequence shown here is derived from an EMBL/GenBank/DDBJ whole genome shotgun (WGS) entry which is preliminary data.</text>
</comment>
<keyword evidence="6 8" id="KW-0472">Membrane</keyword>
<gene>
    <name evidence="10" type="ORF">BTO18_03215</name>
</gene>
<evidence type="ECO:0000256" key="3">
    <source>
        <dbReference type="ARBA" id="ARBA00022452"/>
    </source>
</evidence>
<proteinExistence type="inferred from homology"/>
<dbReference type="GO" id="GO:0033214">
    <property type="term" value="P:siderophore-iron import into cell"/>
    <property type="evidence" value="ECO:0007669"/>
    <property type="project" value="TreeGrafter"/>
</dbReference>
<dbReference type="SUPFAM" id="SSF49464">
    <property type="entry name" value="Carboxypeptidase regulatory domain-like"/>
    <property type="match status" value="1"/>
</dbReference>
<dbReference type="InterPro" id="IPR039426">
    <property type="entry name" value="TonB-dep_rcpt-like"/>
</dbReference>
<evidence type="ECO:0000259" key="9">
    <source>
        <dbReference type="Pfam" id="PF00593"/>
    </source>
</evidence>
<dbReference type="RefSeq" id="WP_105014844.1">
    <property type="nucleotide sequence ID" value="NZ_MSCN01000001.1"/>
</dbReference>
<evidence type="ECO:0000256" key="5">
    <source>
        <dbReference type="ARBA" id="ARBA00023077"/>
    </source>
</evidence>
<keyword evidence="5" id="KW-0798">TonB box</keyword>
<dbReference type="Proteomes" id="UP000238882">
    <property type="component" value="Unassembled WGS sequence"/>
</dbReference>
<keyword evidence="10" id="KW-0675">Receptor</keyword>
<evidence type="ECO:0000313" key="11">
    <source>
        <dbReference type="Proteomes" id="UP000238882"/>
    </source>
</evidence>
<sequence length="808" mass="91194">MKFQTQITILFLLLNSSIYSQFTVSGIVVDNDKKPLNKVQLYSENGRFLTETLITGKFTFTTKKERITIIVYSESYRIKNIKLNKTNYQNVTITLEGFEEELSEIQIKSRKQRVFELKRLKDVEGTSIYAGKKTEVVLVNQSTANLATNNARQIYNQVAGLNIFENDDAGLQLNIGGRGLDPNRTSNFNTRQNLYDISADVLGYPESYYTPAAEGLQEIQIVRGAASLQYGTQFGGLINFVMKQPNANKELEIITRNTAGSFGLYTNFTSLSGTKNKLSYYAYFNYKTGDGFRPNSQFDSKNAFLHLGYDFDAKNKLILEVTYLNYLAQQAGGLTDEMFSQNPFQSNRTRNWFKVNWLLYNLKYNYKITKDATFSFNFFGLNASRKAVGFRVVRVATNDDFGARDLIIGDFNNFGFEARFVNNYKFLGIKATYLIGSKYYRASNASFQGPGTDGSDANFTKASSQFPNYRFQSDFENPNENIAVFGENIFYINDKFSITPGFRFEYINTGSNGTRKRTNFDGAGNPIGTVIDDDDITKERSFALFGIGFSYKNNKSLEFYANVSQNYRSITFSDVNIINPSNAVDVNLEDEKGFTADFGTRGNINKNISYDANLFALFYNNRIGDVFTTIPPVNNVGLLRTNVGKARILGIESLIDFNLKGILEMNNNYVLNVFFNTSFINSEYTESIQNGIVGKKVEFVPDVNFKTGIRFGYDNFLISAQYSYLSEQFNDASNSTTSDASNAVRGPIPAYDILDLSASYKYKFLKLEGGVNNLLNTIYFTRRASGYPGPGIIPSAPKNYYLTLEVKI</sequence>
<dbReference type="EMBL" id="MSCN01000001">
    <property type="protein sequence ID" value="PQJ78260.1"/>
    <property type="molecule type" value="Genomic_DNA"/>
</dbReference>
<evidence type="ECO:0000256" key="1">
    <source>
        <dbReference type="ARBA" id="ARBA00004571"/>
    </source>
</evidence>
<feature type="domain" description="TonB-dependent receptor-like beta-barrel" evidence="9">
    <location>
        <begin position="322"/>
        <end position="774"/>
    </location>
</feature>
<dbReference type="InterPro" id="IPR036942">
    <property type="entry name" value="Beta-barrel_TonB_sf"/>
</dbReference>
<dbReference type="PANTHER" id="PTHR30442">
    <property type="entry name" value="IRON III DICITRATE TRANSPORT PROTEIN FECA"/>
    <property type="match status" value="1"/>
</dbReference>
<dbReference type="InterPro" id="IPR000531">
    <property type="entry name" value="Beta-barrel_TonB"/>
</dbReference>
<dbReference type="Pfam" id="PF00593">
    <property type="entry name" value="TonB_dep_Rec_b-barrel"/>
    <property type="match status" value="1"/>
</dbReference>
<comment type="subcellular location">
    <subcellularLocation>
        <location evidence="1 8">Cell outer membrane</location>
        <topology evidence="1 8">Multi-pass membrane protein</topology>
    </subcellularLocation>
</comment>
<organism evidence="10 11">
    <name type="scientific">Polaribacter porphyrae</name>
    <dbReference type="NCBI Taxonomy" id="1137780"/>
    <lineage>
        <taxon>Bacteria</taxon>
        <taxon>Pseudomonadati</taxon>
        <taxon>Bacteroidota</taxon>
        <taxon>Flavobacteriia</taxon>
        <taxon>Flavobacteriales</taxon>
        <taxon>Flavobacteriaceae</taxon>
    </lineage>
</organism>
<keyword evidence="7 8" id="KW-0998">Cell outer membrane</keyword>
<keyword evidence="3 8" id="KW-1134">Transmembrane beta strand</keyword>
<dbReference type="AlphaFoldDB" id="A0A2S7WKX8"/>